<dbReference type="RefSeq" id="WP_041849484.1">
    <property type="nucleotide sequence ID" value="NZ_KL503803.1"/>
</dbReference>
<comment type="caution">
    <text evidence="4">The sequence shown here is derived from an EMBL/GenBank/DDBJ whole genome shotgun (WGS) entry which is preliminary data.</text>
</comment>
<accession>A0A072R1D1</accession>
<dbReference type="Proteomes" id="UP000031740">
    <property type="component" value="Unassembled WGS sequence"/>
</dbReference>
<protein>
    <recommendedName>
        <fullName evidence="2">Protein-L-isoaspartate O-methyltransferase</fullName>
    </recommendedName>
    <alternativeName>
        <fullName evidence="3">Protein L-isoaspartyl methyltransferase</fullName>
    </alternativeName>
</protein>
<dbReference type="PANTHER" id="PTHR11579">
    <property type="entry name" value="PROTEIN-L-ISOASPARTATE O-METHYLTRANSFERASE"/>
    <property type="match status" value="1"/>
</dbReference>
<organism evidence="4 6">
    <name type="scientific">Bartonella bacilliformis Ver097</name>
    <dbReference type="NCBI Taxonomy" id="1293911"/>
    <lineage>
        <taxon>Bacteria</taxon>
        <taxon>Pseudomonadati</taxon>
        <taxon>Pseudomonadota</taxon>
        <taxon>Alphaproteobacteria</taxon>
        <taxon>Hyphomicrobiales</taxon>
        <taxon>Bartonellaceae</taxon>
        <taxon>Bartonella</taxon>
    </lineage>
</organism>
<gene>
    <name evidence="5" type="ORF">H710_00752</name>
    <name evidence="4" type="ORF">H710_00763</name>
</gene>
<name>A0A072R1D1_BARBA</name>
<evidence type="ECO:0000313" key="4">
    <source>
        <dbReference type="EMBL" id="KEG19555.1"/>
    </source>
</evidence>
<dbReference type="EMBL" id="ASIV01000004">
    <property type="protein sequence ID" value="KEG20146.1"/>
    <property type="molecule type" value="Genomic_DNA"/>
</dbReference>
<comment type="similarity">
    <text evidence="1">Belongs to the methyltransferase superfamily. L-isoaspartyl/D-aspartyl protein methyltransferase family.</text>
</comment>
<dbReference type="PATRIC" id="fig|1293911.3.peg.782"/>
<dbReference type="AlphaFoldDB" id="A0A072R1D1"/>
<dbReference type="Gene3D" id="3.40.50.150">
    <property type="entry name" value="Vaccinia Virus protein VP39"/>
    <property type="match status" value="1"/>
</dbReference>
<evidence type="ECO:0000256" key="3">
    <source>
        <dbReference type="ARBA" id="ARBA00030757"/>
    </source>
</evidence>
<dbReference type="GO" id="GO:0032259">
    <property type="term" value="P:methylation"/>
    <property type="evidence" value="ECO:0007669"/>
    <property type="project" value="UniProtKB-KW"/>
</dbReference>
<dbReference type="STRING" id="1293911.H710_00752"/>
<evidence type="ECO:0000256" key="1">
    <source>
        <dbReference type="ARBA" id="ARBA00005369"/>
    </source>
</evidence>
<evidence type="ECO:0000313" key="6">
    <source>
        <dbReference type="Proteomes" id="UP000031740"/>
    </source>
</evidence>
<proteinExistence type="inferred from homology"/>
<dbReference type="InterPro" id="IPR000682">
    <property type="entry name" value="PCMT"/>
</dbReference>
<evidence type="ECO:0000256" key="2">
    <source>
        <dbReference type="ARBA" id="ARBA00013346"/>
    </source>
</evidence>
<dbReference type="GO" id="GO:0005737">
    <property type="term" value="C:cytoplasm"/>
    <property type="evidence" value="ECO:0007669"/>
    <property type="project" value="TreeGrafter"/>
</dbReference>
<keyword evidence="4" id="KW-0808">Transferase</keyword>
<reference evidence="4 6" key="1">
    <citation type="submission" date="2013-04" db="EMBL/GenBank/DDBJ databases">
        <title>The Genome Sequence of Bartonella bacilliformis Ver097.</title>
        <authorList>
            <consortium name="The Broad Institute Genomics Platform"/>
            <consortium name="The Broad Institute Genome Sequencing Center for Infectious Disease"/>
            <person name="Feldgarden M."/>
            <person name="Kirby J."/>
            <person name="Birtles R."/>
            <person name="Dasch G."/>
            <person name="Hendrix L."/>
            <person name="Koehler J."/>
            <person name="Walker B."/>
            <person name="Young S.K."/>
            <person name="Zeng Q."/>
            <person name="Gargeya S."/>
            <person name="Fitzgerald M."/>
            <person name="Haas B."/>
            <person name="Abouelleil A."/>
            <person name="Allen A.W."/>
            <person name="Alvarado L."/>
            <person name="Arachchi H.M."/>
            <person name="Berlin A.M."/>
            <person name="Chapman S.B."/>
            <person name="Gainer-Dewar J."/>
            <person name="Goldberg J."/>
            <person name="Griggs A."/>
            <person name="Gujja S."/>
            <person name="Hansen M."/>
            <person name="Howarth C."/>
            <person name="Imamovic A."/>
            <person name="Ireland A."/>
            <person name="Larimer J."/>
            <person name="McCowan C."/>
            <person name="Murphy C."/>
            <person name="Pearson M."/>
            <person name="Poon T.W."/>
            <person name="Priest M."/>
            <person name="Roberts A."/>
            <person name="Saif S."/>
            <person name="Shea T."/>
            <person name="Sisk P."/>
            <person name="Sykes S."/>
            <person name="Wortman J."/>
            <person name="Nusbaum C."/>
            <person name="Birren B."/>
        </authorList>
    </citation>
    <scope>NUCLEOTIDE SEQUENCE [LARGE SCALE GENOMIC DNA]</scope>
    <source>
        <strain evidence="4 6">Ver097</strain>
    </source>
</reference>
<evidence type="ECO:0000313" key="5">
    <source>
        <dbReference type="EMBL" id="KEG20146.1"/>
    </source>
</evidence>
<sequence length="224" mass="24657">MVADFTELRRKMVDNQIRTVDVTNLSVLEAFLTVPREDFVPEDVKDLSYLDTDILIFPLQGDIPASYLMRPASLAKLLQLAAVKPSDSILDIGANSGYCAALFSKLAKSVIALESNKTLSKQAAELLERYQCDNVVVVHGLLEKGYAVKGPYDLIFIEGAVDFIPDGIFDQMKEGGRLLVVEGHGNAGVAQIYIKEEGSISARRGFNLSVKPLSEFLRIPDFVF</sequence>
<dbReference type="Pfam" id="PF01135">
    <property type="entry name" value="PCMT"/>
    <property type="match status" value="1"/>
</dbReference>
<dbReference type="PANTHER" id="PTHR11579:SF18">
    <property type="entry name" value="PROTEIN-L-ISOASPARTATE O-METHYLTRANSFERASE"/>
    <property type="match status" value="1"/>
</dbReference>
<dbReference type="CDD" id="cd02440">
    <property type="entry name" value="AdoMet_MTases"/>
    <property type="match status" value="1"/>
</dbReference>
<dbReference type="EMBL" id="ASIV01000005">
    <property type="protein sequence ID" value="KEG19555.1"/>
    <property type="molecule type" value="Genomic_DNA"/>
</dbReference>
<dbReference type="SUPFAM" id="SSF53335">
    <property type="entry name" value="S-adenosyl-L-methionine-dependent methyltransferases"/>
    <property type="match status" value="1"/>
</dbReference>
<dbReference type="InterPro" id="IPR029063">
    <property type="entry name" value="SAM-dependent_MTases_sf"/>
</dbReference>
<keyword evidence="4" id="KW-0489">Methyltransferase</keyword>
<dbReference type="GO" id="GO:0004719">
    <property type="term" value="F:protein-L-isoaspartate (D-aspartate) O-methyltransferase activity"/>
    <property type="evidence" value="ECO:0007669"/>
    <property type="project" value="InterPro"/>
</dbReference>
<dbReference type="HOGENOM" id="CLU_055432_2_1_5"/>